<dbReference type="Proteomes" id="UP000053260">
    <property type="component" value="Unassembled WGS sequence"/>
</dbReference>
<name>A0A101UX18_9ACTN</name>
<proteinExistence type="predicted"/>
<sequence length="71" mass="8376">MPADVQRVDPYDPRRDAYQTGTALARWLAQITQPTEQVERQTALRRTHYDDQGRVSVVEEQIIHERITRRS</sequence>
<evidence type="ECO:0000313" key="2">
    <source>
        <dbReference type="Proteomes" id="UP000053260"/>
    </source>
</evidence>
<accession>A0A101UX18</accession>
<evidence type="ECO:0000313" key="1">
    <source>
        <dbReference type="EMBL" id="KUO18403.1"/>
    </source>
</evidence>
<protein>
    <submittedName>
        <fullName evidence="1">Uncharacterized protein</fullName>
    </submittedName>
</protein>
<organism evidence="1 2">
    <name type="scientific">Streptomyces dysideae</name>
    <dbReference type="NCBI Taxonomy" id="909626"/>
    <lineage>
        <taxon>Bacteria</taxon>
        <taxon>Bacillati</taxon>
        <taxon>Actinomycetota</taxon>
        <taxon>Actinomycetes</taxon>
        <taxon>Kitasatosporales</taxon>
        <taxon>Streptomycetaceae</taxon>
        <taxon>Streptomyces</taxon>
    </lineage>
</organism>
<keyword evidence="2" id="KW-1185">Reference proteome</keyword>
<dbReference type="EMBL" id="LMXB01000065">
    <property type="protein sequence ID" value="KUO18403.1"/>
    <property type="molecule type" value="Genomic_DNA"/>
</dbReference>
<comment type="caution">
    <text evidence="1">The sequence shown here is derived from an EMBL/GenBank/DDBJ whole genome shotgun (WGS) entry which is preliminary data.</text>
</comment>
<reference evidence="1 2" key="1">
    <citation type="submission" date="2015-10" db="EMBL/GenBank/DDBJ databases">
        <title>Draft genome sequence of Streptomyces sp. RV15, isolated from a marine sponge.</title>
        <authorList>
            <person name="Ruckert C."/>
            <person name="Abdelmohsen U.R."/>
            <person name="Winkler A."/>
            <person name="Hentschel U."/>
            <person name="Kalinowski J."/>
            <person name="Kampfer P."/>
            <person name="Glaeser S."/>
        </authorList>
    </citation>
    <scope>NUCLEOTIDE SEQUENCE [LARGE SCALE GENOMIC DNA]</scope>
    <source>
        <strain evidence="1 2">RV15</strain>
    </source>
</reference>
<gene>
    <name evidence="1" type="ORF">AQJ91_25545</name>
</gene>
<dbReference type="AlphaFoldDB" id="A0A101UX18"/>
<dbReference type="STRING" id="909626.AQJ91_25545"/>